<feature type="compositionally biased region" description="Basic and acidic residues" evidence="1">
    <location>
        <begin position="336"/>
        <end position="352"/>
    </location>
</feature>
<sequence length="481" mass="52936">MPLDINLPTFHLAPRPREPFVTTLSYSSNGSSPQATYVKTISTEEQNAYNTTLHDAFVPDILYASINARPEIHPSSATSPGGTPADPKVLLPSEFAISLFNPDSTTILEHHHSALRGTYWEFSLPKTSFLPPTSSKLDAASAAAAIAHLPRATFRWRKEGGIMTRPQLRCSLVSPANLPSIPGTASASKKAGANEPDIPIAMFLGLGEKKGIGEITIIQSNLKRVEVEDLKGLEVVLLLSAMAIGDIWFQSTNQMFNLNPPIRGSANGTARRKNSMPLAAATPTIAVSAPEPRSPPTTSPQHGKPPPNDASFAARFQQQQQSHQRRHSTPMDVDAEYSRRVQEEEKRKRRIAEKEQEEIRKMLAEEESRERRKREEDINRETERLKRIYEAERAEYMARGARNAAQPQRVSSQQRNQRPPVVGGSGGMMMPPPQGGRGGAANDEKKLGSRKSFLGLKFGSSSSSKEEEKKKKLSKKGSSMF</sequence>
<dbReference type="AlphaFoldDB" id="A0A3N4L1N5"/>
<proteinExistence type="predicted"/>
<organism evidence="2 3">
    <name type="scientific">Morchella conica CCBAS932</name>
    <dbReference type="NCBI Taxonomy" id="1392247"/>
    <lineage>
        <taxon>Eukaryota</taxon>
        <taxon>Fungi</taxon>
        <taxon>Dikarya</taxon>
        <taxon>Ascomycota</taxon>
        <taxon>Pezizomycotina</taxon>
        <taxon>Pezizomycetes</taxon>
        <taxon>Pezizales</taxon>
        <taxon>Morchellaceae</taxon>
        <taxon>Morchella</taxon>
    </lineage>
</organism>
<feature type="compositionally biased region" description="Low complexity" evidence="1">
    <location>
        <begin position="451"/>
        <end position="463"/>
    </location>
</feature>
<reference evidence="2 3" key="1">
    <citation type="journal article" date="2018" name="Nat. Ecol. Evol.">
        <title>Pezizomycetes genomes reveal the molecular basis of ectomycorrhizal truffle lifestyle.</title>
        <authorList>
            <person name="Murat C."/>
            <person name="Payen T."/>
            <person name="Noel B."/>
            <person name="Kuo A."/>
            <person name="Morin E."/>
            <person name="Chen J."/>
            <person name="Kohler A."/>
            <person name="Krizsan K."/>
            <person name="Balestrini R."/>
            <person name="Da Silva C."/>
            <person name="Montanini B."/>
            <person name="Hainaut M."/>
            <person name="Levati E."/>
            <person name="Barry K.W."/>
            <person name="Belfiori B."/>
            <person name="Cichocki N."/>
            <person name="Clum A."/>
            <person name="Dockter R.B."/>
            <person name="Fauchery L."/>
            <person name="Guy J."/>
            <person name="Iotti M."/>
            <person name="Le Tacon F."/>
            <person name="Lindquist E.A."/>
            <person name="Lipzen A."/>
            <person name="Malagnac F."/>
            <person name="Mello A."/>
            <person name="Molinier V."/>
            <person name="Miyauchi S."/>
            <person name="Poulain J."/>
            <person name="Riccioni C."/>
            <person name="Rubini A."/>
            <person name="Sitrit Y."/>
            <person name="Splivallo R."/>
            <person name="Traeger S."/>
            <person name="Wang M."/>
            <person name="Zifcakova L."/>
            <person name="Wipf D."/>
            <person name="Zambonelli A."/>
            <person name="Paolocci F."/>
            <person name="Nowrousian M."/>
            <person name="Ottonello S."/>
            <person name="Baldrian P."/>
            <person name="Spatafora J.W."/>
            <person name="Henrissat B."/>
            <person name="Nagy L.G."/>
            <person name="Aury J.M."/>
            <person name="Wincker P."/>
            <person name="Grigoriev I.V."/>
            <person name="Bonfante P."/>
            <person name="Martin F.M."/>
        </authorList>
    </citation>
    <scope>NUCLEOTIDE SEQUENCE [LARGE SCALE GENOMIC DNA]</scope>
    <source>
        <strain evidence="2 3">CCBAS932</strain>
    </source>
</reference>
<dbReference type="InParanoid" id="A0A3N4L1N5"/>
<feature type="compositionally biased region" description="Polar residues" evidence="1">
    <location>
        <begin position="405"/>
        <end position="417"/>
    </location>
</feature>
<dbReference type="EMBL" id="ML119107">
    <property type="protein sequence ID" value="RPB16720.1"/>
    <property type="molecule type" value="Genomic_DNA"/>
</dbReference>
<dbReference type="STRING" id="1392247.A0A3N4L1N5"/>
<gene>
    <name evidence="2" type="ORF">P167DRAFT_541504</name>
</gene>
<evidence type="ECO:0000313" key="3">
    <source>
        <dbReference type="Proteomes" id="UP000277580"/>
    </source>
</evidence>
<feature type="compositionally biased region" description="Pro residues" evidence="1">
    <location>
        <begin position="292"/>
        <end position="308"/>
    </location>
</feature>
<feature type="region of interest" description="Disordered" evidence="1">
    <location>
        <begin position="365"/>
        <end position="385"/>
    </location>
</feature>
<feature type="region of interest" description="Disordered" evidence="1">
    <location>
        <begin position="399"/>
        <end position="481"/>
    </location>
</feature>
<feature type="region of interest" description="Disordered" evidence="1">
    <location>
        <begin position="284"/>
        <end position="352"/>
    </location>
</feature>
<evidence type="ECO:0000256" key="1">
    <source>
        <dbReference type="SAM" id="MobiDB-lite"/>
    </source>
</evidence>
<feature type="compositionally biased region" description="Low complexity" evidence="1">
    <location>
        <begin position="310"/>
        <end position="322"/>
    </location>
</feature>
<dbReference type="Proteomes" id="UP000277580">
    <property type="component" value="Unassembled WGS sequence"/>
</dbReference>
<accession>A0A3N4L1N5</accession>
<dbReference type="OrthoDB" id="3357341at2759"/>
<keyword evidence="3" id="KW-1185">Reference proteome</keyword>
<name>A0A3N4L1N5_9PEZI</name>
<evidence type="ECO:0000313" key="2">
    <source>
        <dbReference type="EMBL" id="RPB16720.1"/>
    </source>
</evidence>
<protein>
    <submittedName>
        <fullName evidence="2">Uncharacterized protein</fullName>
    </submittedName>
</protein>